<evidence type="ECO:0000313" key="2">
    <source>
        <dbReference type="EMBL" id="SNQ52006.1"/>
    </source>
</evidence>
<name>A0A2I2L245_9ACTN</name>
<evidence type="ECO:0000313" key="3">
    <source>
        <dbReference type="Proteomes" id="UP000234331"/>
    </source>
</evidence>
<proteinExistence type="predicted"/>
<feature type="domain" description="H repeat-associated protein N-terminal" evidence="1">
    <location>
        <begin position="33"/>
        <end position="119"/>
    </location>
</feature>
<reference evidence="2 3" key="1">
    <citation type="submission" date="2017-06" db="EMBL/GenBank/DDBJ databases">
        <authorList>
            <person name="Kim H.J."/>
            <person name="Triplett B.A."/>
        </authorList>
    </citation>
    <scope>NUCLEOTIDE SEQUENCE [LARGE SCALE GENOMIC DNA]</scope>
    <source>
        <strain evidence="2">FRACA_ARgP5</strain>
    </source>
</reference>
<dbReference type="Pfam" id="PF13808">
    <property type="entry name" value="DDE_Tnp_1_assoc"/>
    <property type="match status" value="1"/>
</dbReference>
<dbReference type="EMBL" id="FZMO01000558">
    <property type="protein sequence ID" value="SNQ52006.1"/>
    <property type="molecule type" value="Genomic_DNA"/>
</dbReference>
<organism evidence="2 3">
    <name type="scientific">Frankia canadensis</name>
    <dbReference type="NCBI Taxonomy" id="1836972"/>
    <lineage>
        <taxon>Bacteria</taxon>
        <taxon>Bacillati</taxon>
        <taxon>Actinomycetota</taxon>
        <taxon>Actinomycetes</taxon>
        <taxon>Frankiales</taxon>
        <taxon>Frankiaceae</taxon>
        <taxon>Frankia</taxon>
    </lineage>
</organism>
<gene>
    <name evidence="2" type="ORF">FRACA_90009</name>
</gene>
<keyword evidence="3" id="KW-1185">Reference proteome</keyword>
<accession>A0A2I2L245</accession>
<protein>
    <submittedName>
        <fullName evidence="2">Transposase</fullName>
    </submittedName>
</protein>
<dbReference type="InterPro" id="IPR032806">
    <property type="entry name" value="YbfD_N"/>
</dbReference>
<evidence type="ECO:0000259" key="1">
    <source>
        <dbReference type="Pfam" id="PF13808"/>
    </source>
</evidence>
<sequence length="151" mass="16143">MIVQEWGRVRASVSPIRALLAGRAVEQAAALLEVLGAVPDRRRARGRRYGPASVLALWFTGVLAGQQTFTAVWEWAADLPAESLAGFGLTRGVPSERTIRRLVAGCDPAGLDEALSGWIARAGDDTAPGLRGLAFEARRSGAPGRSRRRAR</sequence>
<dbReference type="AlphaFoldDB" id="A0A2I2L245"/>
<dbReference type="Proteomes" id="UP000234331">
    <property type="component" value="Unassembled WGS sequence"/>
</dbReference>